<dbReference type="PANTHER" id="PTHR30572">
    <property type="entry name" value="MEMBRANE COMPONENT OF TRANSPORTER-RELATED"/>
    <property type="match status" value="1"/>
</dbReference>
<comment type="caution">
    <text evidence="9">The sequence shown here is derived from an EMBL/GenBank/DDBJ whole genome shotgun (WGS) entry which is preliminary data.</text>
</comment>
<dbReference type="GO" id="GO:0005886">
    <property type="term" value="C:plasma membrane"/>
    <property type="evidence" value="ECO:0007669"/>
    <property type="project" value="UniProtKB-SubCell"/>
</dbReference>
<dbReference type="GO" id="GO:0022857">
    <property type="term" value="F:transmembrane transporter activity"/>
    <property type="evidence" value="ECO:0007669"/>
    <property type="project" value="TreeGrafter"/>
</dbReference>
<accession>A0A4R8ZZN1</accession>
<dbReference type="AlphaFoldDB" id="A0A4R8ZZN1"/>
<proteinExistence type="inferred from homology"/>
<dbReference type="InterPro" id="IPR003838">
    <property type="entry name" value="ABC3_permease_C"/>
</dbReference>
<keyword evidence="2" id="KW-1003">Cell membrane</keyword>
<keyword evidence="10" id="KW-1185">Reference proteome</keyword>
<evidence type="ECO:0000256" key="1">
    <source>
        <dbReference type="ARBA" id="ARBA00004651"/>
    </source>
</evidence>
<comment type="similarity">
    <text evidence="6">Belongs to the ABC-4 integral membrane protein family.</text>
</comment>
<comment type="subcellular location">
    <subcellularLocation>
        <location evidence="1">Cell membrane</location>
        <topology evidence="1">Multi-pass membrane protein</topology>
    </subcellularLocation>
</comment>
<dbReference type="InterPro" id="IPR050250">
    <property type="entry name" value="Macrolide_Exporter_MacB"/>
</dbReference>
<organism evidence="9 10">
    <name type="scientific">Cryobacterium frigoriphilum</name>
    <dbReference type="NCBI Taxonomy" id="1259150"/>
    <lineage>
        <taxon>Bacteria</taxon>
        <taxon>Bacillati</taxon>
        <taxon>Actinomycetota</taxon>
        <taxon>Actinomycetes</taxon>
        <taxon>Micrococcales</taxon>
        <taxon>Microbacteriaceae</taxon>
        <taxon>Cryobacterium</taxon>
    </lineage>
</organism>
<dbReference type="OrthoDB" id="5058832at2"/>
<feature type="transmembrane region" description="Helical" evidence="7">
    <location>
        <begin position="333"/>
        <end position="356"/>
    </location>
</feature>
<evidence type="ECO:0000256" key="7">
    <source>
        <dbReference type="SAM" id="Phobius"/>
    </source>
</evidence>
<keyword evidence="3 7" id="KW-0812">Transmembrane</keyword>
<evidence type="ECO:0000259" key="8">
    <source>
        <dbReference type="Pfam" id="PF02687"/>
    </source>
</evidence>
<dbReference type="Proteomes" id="UP000297447">
    <property type="component" value="Unassembled WGS sequence"/>
</dbReference>
<feature type="transmembrane region" description="Helical" evidence="7">
    <location>
        <begin position="254"/>
        <end position="274"/>
    </location>
</feature>
<dbReference type="PANTHER" id="PTHR30572:SF4">
    <property type="entry name" value="ABC TRANSPORTER PERMEASE YTRF"/>
    <property type="match status" value="1"/>
</dbReference>
<evidence type="ECO:0000256" key="5">
    <source>
        <dbReference type="ARBA" id="ARBA00023136"/>
    </source>
</evidence>
<dbReference type="Pfam" id="PF02687">
    <property type="entry name" value="FtsX"/>
    <property type="match status" value="1"/>
</dbReference>
<feature type="domain" description="ABC3 transporter permease C-terminal" evidence="8">
    <location>
        <begin position="254"/>
        <end position="360"/>
    </location>
</feature>
<protein>
    <submittedName>
        <fullName evidence="9">FtsX-like permease family protein</fullName>
    </submittedName>
</protein>
<evidence type="ECO:0000256" key="2">
    <source>
        <dbReference type="ARBA" id="ARBA00022475"/>
    </source>
</evidence>
<evidence type="ECO:0000256" key="3">
    <source>
        <dbReference type="ARBA" id="ARBA00022692"/>
    </source>
</evidence>
<feature type="transmembrane region" description="Helical" evidence="7">
    <location>
        <begin position="295"/>
        <end position="321"/>
    </location>
</feature>
<gene>
    <name evidence="9" type="ORF">E3T55_10955</name>
</gene>
<reference evidence="9 10" key="1">
    <citation type="submission" date="2019-03" db="EMBL/GenBank/DDBJ databases">
        <title>Genomics of glacier-inhabiting Cryobacterium strains.</title>
        <authorList>
            <person name="Liu Q."/>
            <person name="Xin Y.-H."/>
        </authorList>
    </citation>
    <scope>NUCLEOTIDE SEQUENCE [LARGE SCALE GENOMIC DNA]</scope>
    <source>
        <strain evidence="9 10">Hh14</strain>
    </source>
</reference>
<evidence type="ECO:0000256" key="4">
    <source>
        <dbReference type="ARBA" id="ARBA00022989"/>
    </source>
</evidence>
<sequence>MTALRRWVAVVREALATAWAQPVASVVTIVMVAGMCATVLLTTGRTVGAEQAVLGSIDSEGTRSIVIRAEPDAGLDATVLERLAHIDGIQWAGAFGGAQDVTNIQFPGATKIPLRLVWSSQLEHLGITTLPPVADASVWASPSALAGLGMPDAVGGVLDGSGIDFAVTGHLTTPDFLAFLEPLALAPQTADTPGTVSVLVIIADRPDLVAPVSEAAQSVLGVSDPTKVTLTTSENLAALREMVEGQLDSFGRSLVIVIFALTAMLVAAILYGLVMLRRKDFGRRRALGASQTLIIALLLTQTGALALVGATIGSIAAGIGLAASGDPLPGWDFVGAVALLSTTIGVIAALLPALAAARRDPLKELRVP</sequence>
<evidence type="ECO:0000313" key="10">
    <source>
        <dbReference type="Proteomes" id="UP000297447"/>
    </source>
</evidence>
<dbReference type="EMBL" id="SOHE01000048">
    <property type="protein sequence ID" value="TFD49590.1"/>
    <property type="molecule type" value="Genomic_DNA"/>
</dbReference>
<dbReference type="RefSeq" id="WP_134519609.1">
    <property type="nucleotide sequence ID" value="NZ_SOHE01000048.1"/>
</dbReference>
<keyword evidence="5 7" id="KW-0472">Membrane</keyword>
<evidence type="ECO:0000256" key="6">
    <source>
        <dbReference type="ARBA" id="ARBA00038076"/>
    </source>
</evidence>
<keyword evidence="4 7" id="KW-1133">Transmembrane helix</keyword>
<evidence type="ECO:0000313" key="9">
    <source>
        <dbReference type="EMBL" id="TFD49590.1"/>
    </source>
</evidence>
<name>A0A4R8ZZN1_9MICO</name>